<protein>
    <submittedName>
        <fullName evidence="4">TetR family transcriptional regulator</fullName>
    </submittedName>
</protein>
<evidence type="ECO:0000256" key="1">
    <source>
        <dbReference type="ARBA" id="ARBA00023125"/>
    </source>
</evidence>
<reference evidence="4 5" key="1">
    <citation type="submission" date="2019-02" db="EMBL/GenBank/DDBJ databases">
        <title>Investigation of anaerobic lignin degradation for improved lignocellulosic biofuels.</title>
        <authorList>
            <person name="Deangelis K."/>
        </authorList>
    </citation>
    <scope>NUCLEOTIDE SEQUENCE [LARGE SCALE GENOMIC DNA]</scope>
    <source>
        <strain evidence="4 5">159R</strain>
    </source>
</reference>
<evidence type="ECO:0000313" key="5">
    <source>
        <dbReference type="Proteomes" id="UP000294555"/>
    </source>
</evidence>
<keyword evidence="5" id="KW-1185">Reference proteome</keyword>
<gene>
    <name evidence="4" type="ORF">EZJ58_0047</name>
</gene>
<dbReference type="Pfam" id="PF14246">
    <property type="entry name" value="TetR_C_7"/>
    <property type="match status" value="1"/>
</dbReference>
<dbReference type="SUPFAM" id="SSF48498">
    <property type="entry name" value="Tetracyclin repressor-like, C-terminal domain"/>
    <property type="match status" value="1"/>
</dbReference>
<comment type="caution">
    <text evidence="4">The sequence shown here is derived from an EMBL/GenBank/DDBJ whole genome shotgun (WGS) entry which is preliminary data.</text>
</comment>
<dbReference type="GO" id="GO:0000976">
    <property type="term" value="F:transcription cis-regulatory region binding"/>
    <property type="evidence" value="ECO:0007669"/>
    <property type="project" value="TreeGrafter"/>
</dbReference>
<dbReference type="InterPro" id="IPR036271">
    <property type="entry name" value="Tet_transcr_reg_TetR-rel_C_sf"/>
</dbReference>
<proteinExistence type="predicted"/>
<feature type="DNA-binding region" description="H-T-H motif" evidence="2">
    <location>
        <begin position="44"/>
        <end position="63"/>
    </location>
</feature>
<dbReference type="InterPro" id="IPR050109">
    <property type="entry name" value="HTH-type_TetR-like_transc_reg"/>
</dbReference>
<dbReference type="InterPro" id="IPR039536">
    <property type="entry name" value="TetR_C_Proteobacteria"/>
</dbReference>
<dbReference type="OrthoDB" id="116240at2"/>
<dbReference type="GO" id="GO:0003700">
    <property type="term" value="F:DNA-binding transcription factor activity"/>
    <property type="evidence" value="ECO:0007669"/>
    <property type="project" value="TreeGrafter"/>
</dbReference>
<dbReference type="Pfam" id="PF00440">
    <property type="entry name" value="TetR_N"/>
    <property type="match status" value="1"/>
</dbReference>
<dbReference type="InterPro" id="IPR001647">
    <property type="entry name" value="HTH_TetR"/>
</dbReference>
<organism evidence="4 5">
    <name type="scientific">Sodalis ligni</name>
    <dbReference type="NCBI Taxonomy" id="2697027"/>
    <lineage>
        <taxon>Bacteria</taxon>
        <taxon>Pseudomonadati</taxon>
        <taxon>Pseudomonadota</taxon>
        <taxon>Gammaproteobacteria</taxon>
        <taxon>Enterobacterales</taxon>
        <taxon>Bruguierivoracaceae</taxon>
        <taxon>Sodalis</taxon>
    </lineage>
</organism>
<dbReference type="PRINTS" id="PR00455">
    <property type="entry name" value="HTHTETR"/>
</dbReference>
<sequence length="223" mass="25446">MGDADDKLATKRGRPKVIGDEERRRSILRAAHESFVELGFARTTTAMVAARAKVSKRSIYESFGDKTELFAAVIREQRHLILDLPRPSGEKLPLLDTLVRIFRLDISEEAGRAREAILNLLVRESVLFPELSDYLYENEVIRSREALIEWLQSEMDRGRMKSDDTSVCAGMLMDCVFGALLPRRRLHNAAERADRTEHIKKRLEIFLRGIRNDPDATSQNAPL</sequence>
<dbReference type="Gene3D" id="1.10.357.10">
    <property type="entry name" value="Tetracycline Repressor, domain 2"/>
    <property type="match status" value="1"/>
</dbReference>
<dbReference type="Proteomes" id="UP000294555">
    <property type="component" value="Unassembled WGS sequence"/>
</dbReference>
<accession>A0A4V2Q2B2</accession>
<keyword evidence="1 2" id="KW-0238">DNA-binding</keyword>
<dbReference type="RefSeq" id="WP_132921036.1">
    <property type="nucleotide sequence ID" value="NZ_SJOI01000001.1"/>
</dbReference>
<dbReference type="PROSITE" id="PS50977">
    <property type="entry name" value="HTH_TETR_2"/>
    <property type="match status" value="1"/>
</dbReference>
<evidence type="ECO:0000313" key="4">
    <source>
        <dbReference type="EMBL" id="TCL02058.1"/>
    </source>
</evidence>
<evidence type="ECO:0000259" key="3">
    <source>
        <dbReference type="PROSITE" id="PS50977"/>
    </source>
</evidence>
<dbReference type="SUPFAM" id="SSF46689">
    <property type="entry name" value="Homeodomain-like"/>
    <property type="match status" value="1"/>
</dbReference>
<feature type="domain" description="HTH tetR-type" evidence="3">
    <location>
        <begin position="21"/>
        <end position="81"/>
    </location>
</feature>
<dbReference type="PANTHER" id="PTHR30055:SF223">
    <property type="entry name" value="HTH-TYPE TRANSCRIPTIONAL REGULATOR UIDR"/>
    <property type="match status" value="1"/>
</dbReference>
<dbReference type="EMBL" id="SJOI01000001">
    <property type="protein sequence ID" value="TCL02058.1"/>
    <property type="molecule type" value="Genomic_DNA"/>
</dbReference>
<dbReference type="InterPro" id="IPR009057">
    <property type="entry name" value="Homeodomain-like_sf"/>
</dbReference>
<evidence type="ECO:0000256" key="2">
    <source>
        <dbReference type="PROSITE-ProRule" id="PRU00335"/>
    </source>
</evidence>
<name>A0A4V2Q2B2_9GAMM</name>
<dbReference type="PANTHER" id="PTHR30055">
    <property type="entry name" value="HTH-TYPE TRANSCRIPTIONAL REGULATOR RUTR"/>
    <property type="match status" value="1"/>
</dbReference>
<dbReference type="AlphaFoldDB" id="A0A4V2Q2B2"/>